<accession>A0A2T9YYI0</accession>
<sequence>MARIPRFHRGGRGSIPRIGGGSVAQWTRRLTTNQEIPDPYTNISLSIELEVAKSINGIHVTLALIVDNIKCSPIPLSQCPMDMEALVSRSVVG</sequence>
<organism evidence="2 3">
    <name type="scientific">Smittium simulii</name>
    <dbReference type="NCBI Taxonomy" id="133385"/>
    <lineage>
        <taxon>Eukaryota</taxon>
        <taxon>Fungi</taxon>
        <taxon>Fungi incertae sedis</taxon>
        <taxon>Zoopagomycota</taxon>
        <taxon>Kickxellomycotina</taxon>
        <taxon>Harpellomycetes</taxon>
        <taxon>Harpellales</taxon>
        <taxon>Legeriomycetaceae</taxon>
        <taxon>Smittium</taxon>
    </lineage>
</organism>
<feature type="compositionally biased region" description="Basic residues" evidence="1">
    <location>
        <begin position="1"/>
        <end position="11"/>
    </location>
</feature>
<feature type="region of interest" description="Disordered" evidence="1">
    <location>
        <begin position="1"/>
        <end position="20"/>
    </location>
</feature>
<protein>
    <submittedName>
        <fullName evidence="2">Uncharacterized protein</fullName>
    </submittedName>
</protein>
<keyword evidence="3" id="KW-1185">Reference proteome</keyword>
<gene>
    <name evidence="2" type="ORF">BB561_000590</name>
</gene>
<comment type="caution">
    <text evidence="2">The sequence shown here is derived from an EMBL/GenBank/DDBJ whole genome shotgun (WGS) entry which is preliminary data.</text>
</comment>
<evidence type="ECO:0000313" key="2">
    <source>
        <dbReference type="EMBL" id="PVU97401.1"/>
    </source>
</evidence>
<evidence type="ECO:0000313" key="3">
    <source>
        <dbReference type="Proteomes" id="UP000245383"/>
    </source>
</evidence>
<name>A0A2T9YYI0_9FUNG</name>
<dbReference type="EMBL" id="MBFR01000013">
    <property type="protein sequence ID" value="PVU97401.1"/>
    <property type="molecule type" value="Genomic_DNA"/>
</dbReference>
<evidence type="ECO:0000256" key="1">
    <source>
        <dbReference type="SAM" id="MobiDB-lite"/>
    </source>
</evidence>
<reference evidence="2 3" key="1">
    <citation type="journal article" date="2018" name="MBio">
        <title>Comparative Genomics Reveals the Core Gene Toolbox for the Fungus-Insect Symbiosis.</title>
        <authorList>
            <person name="Wang Y."/>
            <person name="Stata M."/>
            <person name="Wang W."/>
            <person name="Stajich J.E."/>
            <person name="White M.M."/>
            <person name="Moncalvo J.M."/>
        </authorList>
    </citation>
    <scope>NUCLEOTIDE SEQUENCE [LARGE SCALE GENOMIC DNA]</scope>
    <source>
        <strain evidence="2 3">SWE-8-4</strain>
    </source>
</reference>
<dbReference type="Proteomes" id="UP000245383">
    <property type="component" value="Unassembled WGS sequence"/>
</dbReference>
<proteinExistence type="predicted"/>
<dbReference type="AlphaFoldDB" id="A0A2T9YYI0"/>